<accession>X0ZGQ5</accession>
<protein>
    <submittedName>
        <fullName evidence="1">Uncharacterized protein</fullName>
    </submittedName>
</protein>
<feature type="non-terminal residue" evidence="1">
    <location>
        <position position="65"/>
    </location>
</feature>
<organism evidence="1">
    <name type="scientific">marine sediment metagenome</name>
    <dbReference type="NCBI Taxonomy" id="412755"/>
    <lineage>
        <taxon>unclassified sequences</taxon>
        <taxon>metagenomes</taxon>
        <taxon>ecological metagenomes</taxon>
    </lineage>
</organism>
<evidence type="ECO:0000313" key="1">
    <source>
        <dbReference type="EMBL" id="GAG57347.1"/>
    </source>
</evidence>
<sequence>MKQVLQVLQVLHKLILLTHQNYKLQQSVLYFFGNGFGFIEYNGGKDSKASPPTATLDCPSRFNWR</sequence>
<reference evidence="1" key="1">
    <citation type="journal article" date="2014" name="Front. Microbiol.">
        <title>High frequency of phylogenetically diverse reductive dehalogenase-homologous genes in deep subseafloor sedimentary metagenomes.</title>
        <authorList>
            <person name="Kawai M."/>
            <person name="Futagami T."/>
            <person name="Toyoda A."/>
            <person name="Takaki Y."/>
            <person name="Nishi S."/>
            <person name="Hori S."/>
            <person name="Arai W."/>
            <person name="Tsubouchi T."/>
            <person name="Morono Y."/>
            <person name="Uchiyama I."/>
            <person name="Ito T."/>
            <person name="Fujiyama A."/>
            <person name="Inagaki F."/>
            <person name="Takami H."/>
        </authorList>
    </citation>
    <scope>NUCLEOTIDE SEQUENCE</scope>
    <source>
        <strain evidence="1">Expedition CK06-06</strain>
    </source>
</reference>
<dbReference type="EMBL" id="BART01008734">
    <property type="protein sequence ID" value="GAG57347.1"/>
    <property type="molecule type" value="Genomic_DNA"/>
</dbReference>
<proteinExistence type="predicted"/>
<dbReference type="AlphaFoldDB" id="X0ZGQ5"/>
<comment type="caution">
    <text evidence="1">The sequence shown here is derived from an EMBL/GenBank/DDBJ whole genome shotgun (WGS) entry which is preliminary data.</text>
</comment>
<name>X0ZGQ5_9ZZZZ</name>
<gene>
    <name evidence="1" type="ORF">S01H4_19566</name>
</gene>